<proteinExistence type="predicted"/>
<dbReference type="CDD" id="cd21133">
    <property type="entry name" value="EVE"/>
    <property type="match status" value="1"/>
</dbReference>
<comment type="caution">
    <text evidence="2">The sequence shown here is derived from an EMBL/GenBank/DDBJ whole genome shotgun (WGS) entry which is preliminary data.</text>
</comment>
<dbReference type="InterPro" id="IPR015947">
    <property type="entry name" value="PUA-like_sf"/>
</dbReference>
<name>A0A432MKB1_9BACT</name>
<accession>A0A432MKB1</accession>
<dbReference type="InterPro" id="IPR002740">
    <property type="entry name" value="EVE_domain"/>
</dbReference>
<gene>
    <name evidence="2" type="ORF">TsocGM_11435</name>
</gene>
<dbReference type="EMBL" id="RYZH01000019">
    <property type="protein sequence ID" value="RUL87615.1"/>
    <property type="molecule type" value="Genomic_DNA"/>
</dbReference>
<evidence type="ECO:0000259" key="1">
    <source>
        <dbReference type="Pfam" id="PF01878"/>
    </source>
</evidence>
<keyword evidence="3" id="KW-1185">Reference proteome</keyword>
<reference evidence="2 3" key="2">
    <citation type="submission" date="2019-01" db="EMBL/GenBank/DDBJ databases">
        <title>Tautonia sociabilis, a novel thermotolerant planctomycete of Isosphaeraceae family, isolated from a 4000 m deep subterranean habitat.</title>
        <authorList>
            <person name="Kovaleva O.L."/>
            <person name="Elcheninov A.G."/>
            <person name="Van Heerden E."/>
            <person name="Toshchakov S.V."/>
            <person name="Novikov A."/>
            <person name="Bonch-Osmolovskaya E.A."/>
            <person name="Kublanov I.V."/>
        </authorList>
    </citation>
    <scope>NUCLEOTIDE SEQUENCE [LARGE SCALE GENOMIC DNA]</scope>
    <source>
        <strain evidence="2 3">GM2012</strain>
    </source>
</reference>
<evidence type="ECO:0000313" key="2">
    <source>
        <dbReference type="EMBL" id="RUL87615.1"/>
    </source>
</evidence>
<dbReference type="PANTHER" id="PTHR14087">
    <property type="entry name" value="THYMOCYTE NUCLEAR PROTEIN 1"/>
    <property type="match status" value="1"/>
</dbReference>
<dbReference type="Pfam" id="PF01878">
    <property type="entry name" value="EVE"/>
    <property type="match status" value="1"/>
</dbReference>
<organism evidence="2 3">
    <name type="scientific">Tautonia sociabilis</name>
    <dbReference type="NCBI Taxonomy" id="2080755"/>
    <lineage>
        <taxon>Bacteria</taxon>
        <taxon>Pseudomonadati</taxon>
        <taxon>Planctomycetota</taxon>
        <taxon>Planctomycetia</taxon>
        <taxon>Isosphaerales</taxon>
        <taxon>Isosphaeraceae</taxon>
        <taxon>Tautonia</taxon>
    </lineage>
</organism>
<dbReference type="RefSeq" id="WP_126725503.1">
    <property type="nucleotide sequence ID" value="NZ_RYZH01000019.1"/>
</dbReference>
<dbReference type="OrthoDB" id="9791347at2"/>
<dbReference type="InterPro" id="IPR047197">
    <property type="entry name" value="THYN1-like_EVE"/>
</dbReference>
<dbReference type="SUPFAM" id="SSF88697">
    <property type="entry name" value="PUA domain-like"/>
    <property type="match status" value="1"/>
</dbReference>
<dbReference type="InterPro" id="IPR052181">
    <property type="entry name" value="5hmC_binding"/>
</dbReference>
<dbReference type="AlphaFoldDB" id="A0A432MKB1"/>
<evidence type="ECO:0000313" key="3">
    <source>
        <dbReference type="Proteomes" id="UP000280296"/>
    </source>
</evidence>
<reference evidence="2 3" key="1">
    <citation type="submission" date="2018-12" db="EMBL/GenBank/DDBJ databases">
        <authorList>
            <person name="Toschakov S.V."/>
        </authorList>
    </citation>
    <scope>NUCLEOTIDE SEQUENCE [LARGE SCALE GENOMIC DNA]</scope>
    <source>
        <strain evidence="2 3">GM2012</strain>
    </source>
</reference>
<sequence>MAYWLFKSEPDCFSFADLMAAPERSTGWDGVRNYQARNFLRDQVRRGDLVLFYHSNANPPGIAGIAEVVREAHPDPTAFDPQADHYDPKSDPDNPIWFQVSIRAVRPVEPPLTLPQLRAEPRLDGLELLRKGSRLSVMPVSADHWAVIEEMIGLTAPQPKSKTRRKPA</sequence>
<dbReference type="Gene3D" id="3.10.590.10">
    <property type="entry name" value="ph1033 like domains"/>
    <property type="match status" value="1"/>
</dbReference>
<protein>
    <submittedName>
        <fullName evidence="2">EVE domain-containing protein</fullName>
    </submittedName>
</protein>
<feature type="domain" description="EVE" evidence="1">
    <location>
        <begin position="2"/>
        <end position="151"/>
    </location>
</feature>
<dbReference type="Proteomes" id="UP000280296">
    <property type="component" value="Unassembled WGS sequence"/>
</dbReference>
<dbReference type="PANTHER" id="PTHR14087:SF7">
    <property type="entry name" value="THYMOCYTE NUCLEAR PROTEIN 1"/>
    <property type="match status" value="1"/>
</dbReference>